<evidence type="ECO:0000256" key="1">
    <source>
        <dbReference type="SAM" id="Phobius"/>
    </source>
</evidence>
<feature type="transmembrane region" description="Helical" evidence="1">
    <location>
        <begin position="6"/>
        <end position="24"/>
    </location>
</feature>
<proteinExistence type="predicted"/>
<dbReference type="NCBIfam" id="TIGR03165">
    <property type="entry name" value="F1F0_chp_2"/>
    <property type="match status" value="1"/>
</dbReference>
<keyword evidence="1" id="KW-0472">Membrane</keyword>
<name>A0A7C5H8G6_9CHLB</name>
<accession>A0A7C5H8G6</accession>
<protein>
    <submittedName>
        <fullName evidence="2">ATPase F0F1</fullName>
    </submittedName>
</protein>
<keyword evidence="1" id="KW-1133">Transmembrane helix</keyword>
<dbReference type="AlphaFoldDB" id="A0A7C5H8G6"/>
<reference evidence="2" key="1">
    <citation type="journal article" date="2020" name="mSystems">
        <title>Genome- and Community-Level Interaction Insights into Carbon Utilization and Element Cycling Functions of Hydrothermarchaeota in Hydrothermal Sediment.</title>
        <authorList>
            <person name="Zhou Z."/>
            <person name="Liu Y."/>
            <person name="Xu W."/>
            <person name="Pan J."/>
            <person name="Luo Z.H."/>
            <person name="Li M."/>
        </authorList>
    </citation>
    <scope>NUCLEOTIDE SEQUENCE [LARGE SCALE GENOMIC DNA]</scope>
    <source>
        <strain evidence="2">HyVt-633</strain>
    </source>
</reference>
<organism evidence="2">
    <name type="scientific">Chlorobaculum parvum</name>
    <dbReference type="NCBI Taxonomy" id="274539"/>
    <lineage>
        <taxon>Bacteria</taxon>
        <taxon>Pseudomonadati</taxon>
        <taxon>Chlorobiota</taxon>
        <taxon>Chlorobiia</taxon>
        <taxon>Chlorobiales</taxon>
        <taxon>Chlorobiaceae</taxon>
        <taxon>Chlorobaculum</taxon>
    </lineage>
</organism>
<evidence type="ECO:0000313" key="2">
    <source>
        <dbReference type="EMBL" id="HHE31958.1"/>
    </source>
</evidence>
<dbReference type="EMBL" id="DRSQ01000101">
    <property type="protein sequence ID" value="HHE31958.1"/>
    <property type="molecule type" value="Genomic_DNA"/>
</dbReference>
<dbReference type="InterPro" id="IPR017581">
    <property type="entry name" value="AtpR-like"/>
</dbReference>
<sequence length="101" mass="10531">MTTNFLAILGGFALGLFYFGGLWLTVQKGLFSPHPALLFLTSSLLRTAGVIGGFLLISAVDPVRLLFAVGGFVAAKVTSIVLGRRNSSASSPTGKKETPCT</sequence>
<dbReference type="Proteomes" id="UP000886058">
    <property type="component" value="Unassembled WGS sequence"/>
</dbReference>
<feature type="transmembrane region" description="Helical" evidence="1">
    <location>
        <begin position="63"/>
        <end position="82"/>
    </location>
</feature>
<dbReference type="Pfam" id="PF12966">
    <property type="entry name" value="AtpR"/>
    <property type="match status" value="1"/>
</dbReference>
<gene>
    <name evidence="2" type="ORF">ENL07_04870</name>
</gene>
<comment type="caution">
    <text evidence="2">The sequence shown here is derived from an EMBL/GenBank/DDBJ whole genome shotgun (WGS) entry which is preliminary data.</text>
</comment>
<feature type="transmembrane region" description="Helical" evidence="1">
    <location>
        <begin position="36"/>
        <end position="57"/>
    </location>
</feature>
<keyword evidence="1" id="KW-0812">Transmembrane</keyword>